<keyword evidence="1" id="KW-0472">Membrane</keyword>
<dbReference type="AlphaFoldDB" id="A0A2H0UVI4"/>
<keyword evidence="1" id="KW-0812">Transmembrane</keyword>
<feature type="transmembrane region" description="Helical" evidence="1">
    <location>
        <begin position="21"/>
        <end position="38"/>
    </location>
</feature>
<name>A0A2H0UVI4_9BACT</name>
<feature type="transmembrane region" description="Helical" evidence="1">
    <location>
        <begin position="143"/>
        <end position="163"/>
    </location>
</feature>
<evidence type="ECO:0000313" key="2">
    <source>
        <dbReference type="EMBL" id="PIR90083.1"/>
    </source>
</evidence>
<protein>
    <submittedName>
        <fullName evidence="2">ECF transporter S component</fullName>
    </submittedName>
</protein>
<reference evidence="3" key="1">
    <citation type="submission" date="2017-09" db="EMBL/GenBank/DDBJ databases">
        <title>Depth-based differentiation of microbial function through sediment-hosted aquifers and enrichment of novel symbionts in the deep terrestrial subsurface.</title>
        <authorList>
            <person name="Probst A.J."/>
            <person name="Ladd B."/>
            <person name="Jarett J.K."/>
            <person name="Geller-Mcgrath D.E."/>
            <person name="Sieber C.M.K."/>
            <person name="Emerson J.B."/>
            <person name="Anantharaman K."/>
            <person name="Thomas B.C."/>
            <person name="Malmstrom R."/>
            <person name="Stieglmeier M."/>
            <person name="Klingl A."/>
            <person name="Woyke T."/>
            <person name="Ryan C.M."/>
            <person name="Banfield J.F."/>
        </authorList>
    </citation>
    <scope>NUCLEOTIDE SEQUENCE [LARGE SCALE GENOMIC DNA]</scope>
</reference>
<evidence type="ECO:0000313" key="3">
    <source>
        <dbReference type="Proteomes" id="UP000230132"/>
    </source>
</evidence>
<feature type="transmembrane region" description="Helical" evidence="1">
    <location>
        <begin position="44"/>
        <end position="70"/>
    </location>
</feature>
<feature type="transmembrane region" description="Helical" evidence="1">
    <location>
        <begin position="105"/>
        <end position="131"/>
    </location>
</feature>
<dbReference type="EMBL" id="PFAX01000033">
    <property type="protein sequence ID" value="PIR90083.1"/>
    <property type="molecule type" value="Genomic_DNA"/>
</dbReference>
<feature type="transmembrane region" description="Helical" evidence="1">
    <location>
        <begin position="77"/>
        <end position="99"/>
    </location>
</feature>
<sequence>MQTKIIALKRSQIISLTKFGTLLAISVVAPLFHFQIITGPLVNAMLFLAVLFLPIEGALMLCLLPSLIALSVGTLPVALAPMIPFIMTSNAILVITFTSLKKKNFIAAVIFASFLKFIFLLSTSYLVLGLITQKQIAQKVAQMMSYPQFITALAGGLLAWLIIKTFKKT</sequence>
<accession>A0A2H0UVI4</accession>
<keyword evidence="1" id="KW-1133">Transmembrane helix</keyword>
<dbReference type="Proteomes" id="UP000230132">
    <property type="component" value="Unassembled WGS sequence"/>
</dbReference>
<organism evidence="2 3">
    <name type="scientific">bacterium (Candidatus Gribaldobacteria) CG10_big_fil_rev_8_21_14_0_10_37_21</name>
    <dbReference type="NCBI Taxonomy" id="2014275"/>
    <lineage>
        <taxon>Bacteria</taxon>
        <taxon>Candidatus Gribaldobacteria</taxon>
    </lineage>
</organism>
<gene>
    <name evidence="2" type="ORF">COU05_03275</name>
</gene>
<evidence type="ECO:0000256" key="1">
    <source>
        <dbReference type="SAM" id="Phobius"/>
    </source>
</evidence>
<comment type="caution">
    <text evidence="2">The sequence shown here is derived from an EMBL/GenBank/DDBJ whole genome shotgun (WGS) entry which is preliminary data.</text>
</comment>
<proteinExistence type="predicted"/>